<dbReference type="OrthoDB" id="2011356at2759"/>
<accession>A0A7J0G7N7</accession>
<comment type="caution">
    <text evidence="2">The sequence shown here is derived from an EMBL/GenBank/DDBJ whole genome shotgun (WGS) entry which is preliminary data.</text>
</comment>
<gene>
    <name evidence="2" type="ORF">Acr_18g0009860</name>
</gene>
<sequence length="296" mass="33815">MDAFIIYKAAMEEPLNLNYILLKEMADVRNHNTRSLPFGAFLTRIFLHFNINLNNQPSVDIDNGFSKGTVKKAKNLGLEEVQREGDRMDMDIEGNLAIGSIEGGTDVGYETDPINLKQEQHAGYEMDPIDIEQEQPTGYGTDTLDDNIHRGFTTEATYPTHRANRTQEELSTQEDPLHQGGPPAWFLEYFGKLGQSLGEIKLQQAEIIHNQNRQQEHMGRLESAFYGIREDVDRLRNRFVEQGSKIDKVGNACETVQSMQEDHLQQLSDIRDNLEGIWNTIDPYPPILFDPYKPPY</sequence>
<dbReference type="AlphaFoldDB" id="A0A7J0G7N7"/>
<keyword evidence="3" id="KW-1185">Reference proteome</keyword>
<dbReference type="EMBL" id="BJWL01000018">
    <property type="protein sequence ID" value="GFZ06816.1"/>
    <property type="molecule type" value="Genomic_DNA"/>
</dbReference>
<organism evidence="2 3">
    <name type="scientific">Actinidia rufa</name>
    <dbReference type="NCBI Taxonomy" id="165716"/>
    <lineage>
        <taxon>Eukaryota</taxon>
        <taxon>Viridiplantae</taxon>
        <taxon>Streptophyta</taxon>
        <taxon>Embryophyta</taxon>
        <taxon>Tracheophyta</taxon>
        <taxon>Spermatophyta</taxon>
        <taxon>Magnoliopsida</taxon>
        <taxon>eudicotyledons</taxon>
        <taxon>Gunneridae</taxon>
        <taxon>Pentapetalae</taxon>
        <taxon>asterids</taxon>
        <taxon>Ericales</taxon>
        <taxon>Actinidiaceae</taxon>
        <taxon>Actinidia</taxon>
    </lineage>
</organism>
<name>A0A7J0G7N7_9ERIC</name>
<feature type="region of interest" description="Disordered" evidence="1">
    <location>
        <begin position="158"/>
        <end position="177"/>
    </location>
</feature>
<protein>
    <submittedName>
        <fullName evidence="2">Uncharacterized protein</fullName>
    </submittedName>
</protein>
<dbReference type="Proteomes" id="UP000585474">
    <property type="component" value="Unassembled WGS sequence"/>
</dbReference>
<evidence type="ECO:0000256" key="1">
    <source>
        <dbReference type="SAM" id="MobiDB-lite"/>
    </source>
</evidence>
<evidence type="ECO:0000313" key="2">
    <source>
        <dbReference type="EMBL" id="GFZ06816.1"/>
    </source>
</evidence>
<proteinExistence type="predicted"/>
<evidence type="ECO:0000313" key="3">
    <source>
        <dbReference type="Proteomes" id="UP000585474"/>
    </source>
</evidence>
<reference evidence="2 3" key="1">
    <citation type="submission" date="2019-07" db="EMBL/GenBank/DDBJ databases">
        <title>De Novo Assembly of kiwifruit Actinidia rufa.</title>
        <authorList>
            <person name="Sugita-Konishi S."/>
            <person name="Sato K."/>
            <person name="Mori E."/>
            <person name="Abe Y."/>
            <person name="Kisaki G."/>
            <person name="Hamano K."/>
            <person name="Suezawa K."/>
            <person name="Otani M."/>
            <person name="Fukuda T."/>
            <person name="Manabe T."/>
            <person name="Gomi K."/>
            <person name="Tabuchi M."/>
            <person name="Akimitsu K."/>
            <person name="Kataoka I."/>
        </authorList>
    </citation>
    <scope>NUCLEOTIDE SEQUENCE [LARGE SCALE GENOMIC DNA]</scope>
    <source>
        <strain evidence="3">cv. Fuchu</strain>
    </source>
</reference>